<keyword evidence="2" id="KW-1185">Reference proteome</keyword>
<dbReference type="Proteomes" id="UP000319383">
    <property type="component" value="Chromosome"/>
</dbReference>
<dbReference type="Gene3D" id="3.40.50.1240">
    <property type="entry name" value="Phosphoglycerate mutase-like"/>
    <property type="match status" value="1"/>
</dbReference>
<dbReference type="EC" id="3.1.3.3" evidence="1"/>
<dbReference type="AlphaFoldDB" id="A0A517ZMN4"/>
<dbReference type="RefSeq" id="WP_145375996.1">
    <property type="nucleotide sequence ID" value="NZ_CAXBED010000301.1"/>
</dbReference>
<dbReference type="InterPro" id="IPR013078">
    <property type="entry name" value="His_Pase_superF_clade-1"/>
</dbReference>
<proteinExistence type="predicted"/>
<dbReference type="GO" id="GO:0016791">
    <property type="term" value="F:phosphatase activity"/>
    <property type="evidence" value="ECO:0007669"/>
    <property type="project" value="TreeGrafter"/>
</dbReference>
<dbReference type="InterPro" id="IPR050275">
    <property type="entry name" value="PGM_Phosphatase"/>
</dbReference>
<keyword evidence="1" id="KW-0378">Hydrolase</keyword>
<dbReference type="CDD" id="cd07067">
    <property type="entry name" value="HP_PGM_like"/>
    <property type="match status" value="1"/>
</dbReference>
<dbReference type="PANTHER" id="PTHR48100:SF1">
    <property type="entry name" value="HISTIDINE PHOSPHATASE FAMILY PROTEIN-RELATED"/>
    <property type="match status" value="1"/>
</dbReference>
<evidence type="ECO:0000313" key="1">
    <source>
        <dbReference type="EMBL" id="QDU43731.1"/>
    </source>
</evidence>
<dbReference type="SMART" id="SM00855">
    <property type="entry name" value="PGAM"/>
    <property type="match status" value="1"/>
</dbReference>
<evidence type="ECO:0000313" key="2">
    <source>
        <dbReference type="Proteomes" id="UP000319383"/>
    </source>
</evidence>
<dbReference type="KEGG" id="sdyn:Mal52_22070"/>
<accession>A0A517ZMN4</accession>
<dbReference type="EMBL" id="CP036276">
    <property type="protein sequence ID" value="QDU43731.1"/>
    <property type="molecule type" value="Genomic_DNA"/>
</dbReference>
<organism evidence="1 2">
    <name type="scientific">Symmachiella dynata</name>
    <dbReference type="NCBI Taxonomy" id="2527995"/>
    <lineage>
        <taxon>Bacteria</taxon>
        <taxon>Pseudomonadati</taxon>
        <taxon>Planctomycetota</taxon>
        <taxon>Planctomycetia</taxon>
        <taxon>Planctomycetales</taxon>
        <taxon>Planctomycetaceae</taxon>
        <taxon>Symmachiella</taxon>
    </lineage>
</organism>
<sequence>MKTLPPSDTTYLFLVRHGATDANLQQPYILQGQGINGPLSKLGVRQAAACSALLSEFPLSQVYASPMLRAQESAAAIAKPHQLPVQTAGDINECDVGRWEGLDWGSIERDFAEAYAYFRENPAKHGYLEGESYGDVAARVTPVLNGLLEKHRGESIVVVAHNVVNRVYLATLLGVPLELAPTIRQANCGVNIIRHNPQETVVTTMNAAFHLDGLTVG</sequence>
<gene>
    <name evidence="1" type="primary">pspA_1</name>
    <name evidence="1" type="ORF">Mal52_22070</name>
</gene>
<dbReference type="GO" id="GO:0005737">
    <property type="term" value="C:cytoplasm"/>
    <property type="evidence" value="ECO:0007669"/>
    <property type="project" value="TreeGrafter"/>
</dbReference>
<dbReference type="Pfam" id="PF00300">
    <property type="entry name" value="His_Phos_1"/>
    <property type="match status" value="1"/>
</dbReference>
<dbReference type="SUPFAM" id="SSF53254">
    <property type="entry name" value="Phosphoglycerate mutase-like"/>
    <property type="match status" value="1"/>
</dbReference>
<name>A0A517ZMN4_9PLAN</name>
<dbReference type="PANTHER" id="PTHR48100">
    <property type="entry name" value="BROAD-SPECIFICITY PHOSPHATASE YOR283W-RELATED"/>
    <property type="match status" value="1"/>
</dbReference>
<protein>
    <submittedName>
        <fullName evidence="1">Phosphoserine phosphatase 1</fullName>
        <ecNumber evidence="1">3.1.3.3</ecNumber>
    </submittedName>
</protein>
<dbReference type="InterPro" id="IPR029033">
    <property type="entry name" value="His_PPase_superfam"/>
</dbReference>
<dbReference type="OrthoDB" id="9782128at2"/>
<reference evidence="1 2" key="1">
    <citation type="submission" date="2019-02" db="EMBL/GenBank/DDBJ databases">
        <title>Deep-cultivation of Planctomycetes and their phenomic and genomic characterization uncovers novel biology.</title>
        <authorList>
            <person name="Wiegand S."/>
            <person name="Jogler M."/>
            <person name="Boedeker C."/>
            <person name="Pinto D."/>
            <person name="Vollmers J."/>
            <person name="Rivas-Marin E."/>
            <person name="Kohn T."/>
            <person name="Peeters S.H."/>
            <person name="Heuer A."/>
            <person name="Rast P."/>
            <person name="Oberbeckmann S."/>
            <person name="Bunk B."/>
            <person name="Jeske O."/>
            <person name="Meyerdierks A."/>
            <person name="Storesund J.E."/>
            <person name="Kallscheuer N."/>
            <person name="Luecker S."/>
            <person name="Lage O.M."/>
            <person name="Pohl T."/>
            <person name="Merkel B.J."/>
            <person name="Hornburger P."/>
            <person name="Mueller R.-W."/>
            <person name="Bruemmer F."/>
            <person name="Labrenz M."/>
            <person name="Spormann A.M."/>
            <person name="Op den Camp H."/>
            <person name="Overmann J."/>
            <person name="Amann R."/>
            <person name="Jetten M.S.M."/>
            <person name="Mascher T."/>
            <person name="Medema M.H."/>
            <person name="Devos D.P."/>
            <person name="Kaster A.-K."/>
            <person name="Ovreas L."/>
            <person name="Rohde M."/>
            <person name="Galperin M.Y."/>
            <person name="Jogler C."/>
        </authorList>
    </citation>
    <scope>NUCLEOTIDE SEQUENCE [LARGE SCALE GENOMIC DNA]</scope>
    <source>
        <strain evidence="1 2">Mal52</strain>
    </source>
</reference>